<comment type="pathway">
    <text evidence="8">Pyrimidine metabolism; UMP biosynthesis via de novo pathway; (S)-dihydroorotate from bicarbonate: step 1/3.</text>
</comment>
<dbReference type="EC" id="6.3.5.5" evidence="8"/>
<dbReference type="GO" id="GO:0004359">
    <property type="term" value="F:glutaminase activity"/>
    <property type="evidence" value="ECO:0007669"/>
    <property type="project" value="RHEA"/>
</dbReference>
<dbReference type="PRINTS" id="PR00097">
    <property type="entry name" value="ANTSNTHASEII"/>
</dbReference>
<evidence type="ECO:0000256" key="7">
    <source>
        <dbReference type="ARBA" id="ARBA00048816"/>
    </source>
</evidence>
<dbReference type="GO" id="GO:0005524">
    <property type="term" value="F:ATP binding"/>
    <property type="evidence" value="ECO:0007669"/>
    <property type="project" value="UniProtKB-UniRule"/>
</dbReference>
<feature type="active site" description="Nucleophile" evidence="8">
    <location>
        <position position="264"/>
    </location>
</feature>
<dbReference type="InterPro" id="IPR050472">
    <property type="entry name" value="Anth_synth/Amidotransfase"/>
</dbReference>
<dbReference type="AlphaFoldDB" id="A0A0G0VTB7"/>
<proteinExistence type="inferred from homology"/>
<dbReference type="GO" id="GO:0006526">
    <property type="term" value="P:L-arginine biosynthetic process"/>
    <property type="evidence" value="ECO:0007669"/>
    <property type="project" value="UniProtKB-UniRule"/>
</dbReference>
<comment type="caution">
    <text evidence="10">The sequence shown here is derived from an EMBL/GenBank/DDBJ whole genome shotgun (WGS) entry which is preliminary data.</text>
</comment>
<comment type="catalytic activity">
    <reaction evidence="8">
        <text>L-glutamine + H2O = L-glutamate + NH4(+)</text>
        <dbReference type="Rhea" id="RHEA:15889"/>
        <dbReference type="ChEBI" id="CHEBI:15377"/>
        <dbReference type="ChEBI" id="CHEBI:28938"/>
        <dbReference type="ChEBI" id="CHEBI:29985"/>
        <dbReference type="ChEBI" id="CHEBI:58359"/>
    </reaction>
</comment>
<comment type="pathway">
    <text evidence="1 8">Amino-acid biosynthesis; L-arginine biosynthesis; carbamoyl phosphate from bicarbonate: step 1/1.</text>
</comment>
<evidence type="ECO:0000313" key="11">
    <source>
        <dbReference type="Proteomes" id="UP000034236"/>
    </source>
</evidence>
<dbReference type="SUPFAM" id="SSF52021">
    <property type="entry name" value="Carbamoyl phosphate synthetase, small subunit N-terminal domain"/>
    <property type="match status" value="1"/>
</dbReference>
<accession>A0A0G0VTB7</accession>
<keyword evidence="5 8" id="KW-0067">ATP-binding</keyword>
<name>A0A0G0VTB7_9BACT</name>
<feature type="active site" evidence="8">
    <location>
        <position position="350"/>
    </location>
</feature>
<keyword evidence="6 8" id="KW-0315">Glutamine amidotransferase</keyword>
<dbReference type="InterPro" id="IPR002474">
    <property type="entry name" value="CarbamoylP_synth_ssu_N"/>
</dbReference>
<dbReference type="PRINTS" id="PR00096">
    <property type="entry name" value="GATASE"/>
</dbReference>
<dbReference type="Gene3D" id="3.40.50.880">
    <property type="match status" value="1"/>
</dbReference>
<protein>
    <recommendedName>
        <fullName evidence="8">Carbamoyl phosphate synthase small chain</fullName>
        <ecNumber evidence="8">6.3.5.5</ecNumber>
    </recommendedName>
    <alternativeName>
        <fullName evidence="8">Carbamoyl phosphate synthetase glutamine chain</fullName>
    </alternativeName>
</protein>
<dbReference type="CDD" id="cd01744">
    <property type="entry name" value="GATase1_CPSase"/>
    <property type="match status" value="1"/>
</dbReference>
<dbReference type="GO" id="GO:0006207">
    <property type="term" value="P:'de novo' pyrimidine nucleobase biosynthetic process"/>
    <property type="evidence" value="ECO:0007669"/>
    <property type="project" value="InterPro"/>
</dbReference>
<dbReference type="NCBIfam" id="NF009475">
    <property type="entry name" value="PRK12838.1"/>
    <property type="match status" value="1"/>
</dbReference>
<dbReference type="InterPro" id="IPR036480">
    <property type="entry name" value="CarbP_synth_ssu_N_sf"/>
</dbReference>
<dbReference type="InterPro" id="IPR006274">
    <property type="entry name" value="CarbamoylP_synth_ssu"/>
</dbReference>
<dbReference type="GO" id="GO:0004088">
    <property type="term" value="F:carbamoyl-phosphate synthase (glutamine-hydrolyzing) activity"/>
    <property type="evidence" value="ECO:0007669"/>
    <property type="project" value="UniProtKB-UniRule"/>
</dbReference>
<dbReference type="UniPathway" id="UPA00070">
    <property type="reaction ID" value="UER00115"/>
</dbReference>
<keyword evidence="8" id="KW-0665">Pyrimidine biosynthesis</keyword>
<dbReference type="InterPro" id="IPR029062">
    <property type="entry name" value="Class_I_gatase-like"/>
</dbReference>
<feature type="active site" evidence="8">
    <location>
        <position position="352"/>
    </location>
</feature>
<comment type="catalytic activity">
    <reaction evidence="7 8">
        <text>hydrogencarbonate + L-glutamine + 2 ATP + H2O = carbamoyl phosphate + L-glutamate + 2 ADP + phosphate + 2 H(+)</text>
        <dbReference type="Rhea" id="RHEA:18633"/>
        <dbReference type="ChEBI" id="CHEBI:15377"/>
        <dbReference type="ChEBI" id="CHEBI:15378"/>
        <dbReference type="ChEBI" id="CHEBI:17544"/>
        <dbReference type="ChEBI" id="CHEBI:29985"/>
        <dbReference type="ChEBI" id="CHEBI:30616"/>
        <dbReference type="ChEBI" id="CHEBI:43474"/>
        <dbReference type="ChEBI" id="CHEBI:58228"/>
        <dbReference type="ChEBI" id="CHEBI:58359"/>
        <dbReference type="ChEBI" id="CHEBI:456216"/>
        <dbReference type="EC" id="6.3.5.5"/>
    </reaction>
</comment>
<evidence type="ECO:0000256" key="4">
    <source>
        <dbReference type="ARBA" id="ARBA00022741"/>
    </source>
</evidence>
<dbReference type="Pfam" id="PF00117">
    <property type="entry name" value="GATase"/>
    <property type="match status" value="1"/>
</dbReference>
<organism evidence="10 11">
    <name type="scientific">Candidatus Nomurabacteria bacterium GW2011_GWA2_41_25</name>
    <dbReference type="NCBI Taxonomy" id="1618736"/>
    <lineage>
        <taxon>Bacteria</taxon>
        <taxon>Candidatus Nomuraibacteriota</taxon>
    </lineage>
</organism>
<feature type="binding site" evidence="8">
    <location>
        <position position="236"/>
    </location>
    <ligand>
        <name>L-glutamine</name>
        <dbReference type="ChEBI" id="CHEBI:58359"/>
    </ligand>
</feature>
<evidence type="ECO:0000256" key="2">
    <source>
        <dbReference type="ARBA" id="ARBA00007800"/>
    </source>
</evidence>
<keyword evidence="4 8" id="KW-0547">Nucleotide-binding</keyword>
<keyword evidence="8" id="KW-0028">Amino-acid biosynthesis</keyword>
<dbReference type="GO" id="GO:0044205">
    <property type="term" value="P:'de novo' UMP biosynthetic process"/>
    <property type="evidence" value="ECO:0007669"/>
    <property type="project" value="UniProtKB-UniRule"/>
</dbReference>
<evidence type="ECO:0000259" key="9">
    <source>
        <dbReference type="SMART" id="SM01097"/>
    </source>
</evidence>
<feature type="binding site" evidence="8">
    <location>
        <position position="268"/>
    </location>
    <ligand>
        <name>L-glutamine</name>
        <dbReference type="ChEBI" id="CHEBI:58359"/>
    </ligand>
</feature>
<sequence>MKSKTAKLILKDGSQYIGESFGAEKSVAGEVVFATGMVGYPEALTDPSFKGQILVLTYPLVGNYGVPKKEFWESSKIQVSGLVVCNYIDTPSHHAMQTTLGKWLKKEGIPALQIKDTRALTQKLRNEGVSLGKLIAGRNNVAFKNPNLRNLVAEVSTKEIYEIYPHLVFGSHPKHAPYIRGRRKEGVQTIVLVDCGLKYNIIRRLVARKFRVMVVPWDTDVTKLDFPFSAVVLSNGPGDPQKAKITIANVKKIIAKKIPILGICLGNQILTLAQGGTTYKLKFGHRSQNQPVVERRTKNKIQKCYLTTQNHGFAVNKIPNGFKEWFYNANDGTNEGIIHESLPIMSVQFHPESSPGPLDTDWVFDFFLKKAGIHLTPPSAPLSLPRRGEGGEVEYL</sequence>
<feature type="binding site" evidence="8">
    <location>
        <position position="238"/>
    </location>
    <ligand>
        <name>L-glutamine</name>
        <dbReference type="ChEBI" id="CHEBI:58359"/>
    </ligand>
</feature>
<feature type="binding site" evidence="8">
    <location>
        <position position="312"/>
    </location>
    <ligand>
        <name>L-glutamine</name>
        <dbReference type="ChEBI" id="CHEBI:58359"/>
    </ligand>
</feature>
<feature type="binding site" evidence="8">
    <location>
        <position position="313"/>
    </location>
    <ligand>
        <name>L-glutamine</name>
        <dbReference type="ChEBI" id="CHEBI:58359"/>
    </ligand>
</feature>
<dbReference type="HAMAP" id="MF_01209">
    <property type="entry name" value="CPSase_S_chain"/>
    <property type="match status" value="1"/>
</dbReference>
<dbReference type="PROSITE" id="PS51273">
    <property type="entry name" value="GATASE_TYPE_1"/>
    <property type="match status" value="1"/>
</dbReference>
<keyword evidence="8" id="KW-0055">Arginine biosynthesis</keyword>
<evidence type="ECO:0000256" key="5">
    <source>
        <dbReference type="ARBA" id="ARBA00022840"/>
    </source>
</evidence>
<feature type="binding site" evidence="8">
    <location>
        <position position="265"/>
    </location>
    <ligand>
        <name>L-glutamine</name>
        <dbReference type="ChEBI" id="CHEBI:58359"/>
    </ligand>
</feature>
<dbReference type="Pfam" id="PF00988">
    <property type="entry name" value="CPSase_sm_chain"/>
    <property type="match status" value="1"/>
</dbReference>
<feature type="region of interest" description="CPSase" evidence="8">
    <location>
        <begin position="1"/>
        <end position="182"/>
    </location>
</feature>
<feature type="binding site" evidence="8">
    <location>
        <position position="48"/>
    </location>
    <ligand>
        <name>L-glutamine</name>
        <dbReference type="ChEBI" id="CHEBI:58359"/>
    </ligand>
</feature>
<dbReference type="InterPro" id="IPR017926">
    <property type="entry name" value="GATASE"/>
</dbReference>
<dbReference type="PRINTS" id="PR00099">
    <property type="entry name" value="CPSGATASE"/>
</dbReference>
<dbReference type="Proteomes" id="UP000034236">
    <property type="component" value="Unassembled WGS sequence"/>
</dbReference>
<dbReference type="Gene3D" id="3.50.30.20">
    <property type="entry name" value="Carbamoyl-phosphate synthase small subunit, N-terminal domain"/>
    <property type="match status" value="1"/>
</dbReference>
<dbReference type="PANTHER" id="PTHR43418">
    <property type="entry name" value="MULTIFUNCTIONAL TRYPTOPHAN BIOSYNTHESIS PROTEIN-RELATED"/>
    <property type="match status" value="1"/>
</dbReference>
<gene>
    <name evidence="8" type="primary">carA</name>
    <name evidence="10" type="ORF">UU58_C0010G0008</name>
</gene>
<dbReference type="EMBL" id="LCBE01000010">
    <property type="protein sequence ID" value="KKS04114.1"/>
    <property type="molecule type" value="Genomic_DNA"/>
</dbReference>
<dbReference type="PATRIC" id="fig|1618736.3.peg.403"/>
<dbReference type="SUPFAM" id="SSF52317">
    <property type="entry name" value="Class I glutamine amidotransferase-like"/>
    <property type="match status" value="1"/>
</dbReference>
<dbReference type="PANTHER" id="PTHR43418:SF7">
    <property type="entry name" value="CARBAMOYL-PHOSPHATE SYNTHASE SMALL CHAIN"/>
    <property type="match status" value="1"/>
</dbReference>
<evidence type="ECO:0000313" key="10">
    <source>
        <dbReference type="EMBL" id="KKS04114.1"/>
    </source>
</evidence>
<reference evidence="10 11" key="1">
    <citation type="journal article" date="2015" name="Nature">
        <title>rRNA introns, odd ribosomes, and small enigmatic genomes across a large radiation of phyla.</title>
        <authorList>
            <person name="Brown C.T."/>
            <person name="Hug L.A."/>
            <person name="Thomas B.C."/>
            <person name="Sharon I."/>
            <person name="Castelle C.J."/>
            <person name="Singh A."/>
            <person name="Wilkins M.J."/>
            <person name="Williams K.H."/>
            <person name="Banfield J.F."/>
        </authorList>
    </citation>
    <scope>NUCLEOTIDE SEQUENCE [LARGE SCALE GENOMIC DNA]</scope>
</reference>
<dbReference type="NCBIfam" id="TIGR01368">
    <property type="entry name" value="CPSaseIIsmall"/>
    <property type="match status" value="1"/>
</dbReference>
<comment type="similarity">
    <text evidence="2 8">Belongs to the CarA family.</text>
</comment>
<dbReference type="InterPro" id="IPR035686">
    <property type="entry name" value="CPSase_GATase1"/>
</dbReference>
<keyword evidence="3 8" id="KW-0436">Ligase</keyword>
<evidence type="ECO:0000256" key="1">
    <source>
        <dbReference type="ARBA" id="ARBA00005077"/>
    </source>
</evidence>
<dbReference type="SMART" id="SM01097">
    <property type="entry name" value="CPSase_sm_chain"/>
    <property type="match status" value="1"/>
</dbReference>
<evidence type="ECO:0000256" key="3">
    <source>
        <dbReference type="ARBA" id="ARBA00022598"/>
    </source>
</evidence>
<evidence type="ECO:0000256" key="6">
    <source>
        <dbReference type="ARBA" id="ARBA00022962"/>
    </source>
</evidence>
<comment type="subunit">
    <text evidence="8">Composed of two chains; the small (or glutamine) chain promotes the hydrolysis of glutamine to ammonia, which is used by the large (or ammonia) chain to synthesize carbamoyl phosphate. Tetramer of heterodimers (alpha,beta)4.</text>
</comment>
<dbReference type="UniPathway" id="UPA00068">
    <property type="reaction ID" value="UER00171"/>
</dbReference>
<evidence type="ECO:0000256" key="8">
    <source>
        <dbReference type="HAMAP-Rule" id="MF_01209"/>
    </source>
</evidence>
<comment type="function">
    <text evidence="8">Small subunit of the glutamine-dependent carbamoyl phosphate synthetase (CPSase). CPSase catalyzes the formation of carbamoyl phosphate from the ammonia moiety of glutamine, carbonate, and phosphate donated by ATP, constituting the first step of 2 biosynthetic pathways, one leading to arginine and/or urea and the other to pyrimidine nucleotides. The small subunit (glutamine amidotransferase) binds and cleaves glutamine to supply the large subunit with the substrate ammonia.</text>
</comment>
<feature type="domain" description="Carbamoyl-phosphate synthase small subunit N-terminal" evidence="9">
    <location>
        <begin position="4"/>
        <end position="135"/>
    </location>
</feature>
<dbReference type="GO" id="GO:0006541">
    <property type="term" value="P:glutamine metabolic process"/>
    <property type="evidence" value="ECO:0007669"/>
    <property type="project" value="InterPro"/>
</dbReference>
<feature type="binding site" evidence="8">
    <location>
        <position position="310"/>
    </location>
    <ligand>
        <name>L-glutamine</name>
        <dbReference type="ChEBI" id="CHEBI:58359"/>
    </ligand>
</feature>